<proteinExistence type="predicted"/>
<protein>
    <submittedName>
        <fullName evidence="2">Uncharacterized protein</fullName>
    </submittedName>
</protein>
<name>A0A814JV89_9BILA</name>
<evidence type="ECO:0000313" key="3">
    <source>
        <dbReference type="Proteomes" id="UP000663879"/>
    </source>
</evidence>
<dbReference type="Proteomes" id="UP000663879">
    <property type="component" value="Unassembled WGS sequence"/>
</dbReference>
<comment type="caution">
    <text evidence="2">The sequence shown here is derived from an EMBL/GenBank/DDBJ whole genome shotgun (WGS) entry which is preliminary data.</text>
</comment>
<evidence type="ECO:0000313" key="2">
    <source>
        <dbReference type="EMBL" id="CAF1042631.1"/>
    </source>
</evidence>
<sequence>MYSSGDITIDYYIKRITVMLIIFKKKKDKIGVAEQNISSSDEETGIESYDSSDSDSDNAPDSDDVDESRSTELIQTLDNLAVSNIKCDSNTKCKTKRCSCVNDKKKM</sequence>
<feature type="compositionally biased region" description="Acidic residues" evidence="1">
    <location>
        <begin position="40"/>
        <end position="66"/>
    </location>
</feature>
<organism evidence="2 3">
    <name type="scientific">Brachionus calyciflorus</name>
    <dbReference type="NCBI Taxonomy" id="104777"/>
    <lineage>
        <taxon>Eukaryota</taxon>
        <taxon>Metazoa</taxon>
        <taxon>Spiralia</taxon>
        <taxon>Gnathifera</taxon>
        <taxon>Rotifera</taxon>
        <taxon>Eurotatoria</taxon>
        <taxon>Monogononta</taxon>
        <taxon>Pseudotrocha</taxon>
        <taxon>Ploima</taxon>
        <taxon>Brachionidae</taxon>
        <taxon>Brachionus</taxon>
    </lineage>
</organism>
<keyword evidence="3" id="KW-1185">Reference proteome</keyword>
<accession>A0A814JV89</accession>
<gene>
    <name evidence="2" type="ORF">OXX778_LOCUS18428</name>
</gene>
<dbReference type="AlphaFoldDB" id="A0A814JV89"/>
<feature type="region of interest" description="Disordered" evidence="1">
    <location>
        <begin position="30"/>
        <end position="70"/>
    </location>
</feature>
<dbReference type="EMBL" id="CAJNOC010005111">
    <property type="protein sequence ID" value="CAF1042631.1"/>
    <property type="molecule type" value="Genomic_DNA"/>
</dbReference>
<evidence type="ECO:0000256" key="1">
    <source>
        <dbReference type="SAM" id="MobiDB-lite"/>
    </source>
</evidence>
<reference evidence="2" key="1">
    <citation type="submission" date="2021-02" db="EMBL/GenBank/DDBJ databases">
        <authorList>
            <person name="Nowell W R."/>
        </authorList>
    </citation>
    <scope>NUCLEOTIDE SEQUENCE</scope>
    <source>
        <strain evidence="2">Ploen Becks lab</strain>
    </source>
</reference>